<evidence type="ECO:0000313" key="2">
    <source>
        <dbReference type="Proteomes" id="UP000006251"/>
    </source>
</evidence>
<sequence>MQLGLSYANFLSCKIRAASAQKDSAKNSVKKSAKYNCEASQC</sequence>
<organism evidence="1 2">
    <name type="scientific">Brumicola pallidula DSM 14239 = ACAM 615</name>
    <dbReference type="NCBI Taxonomy" id="1121922"/>
    <lineage>
        <taxon>Bacteria</taxon>
        <taxon>Pseudomonadati</taxon>
        <taxon>Pseudomonadota</taxon>
        <taxon>Gammaproteobacteria</taxon>
        <taxon>Alteromonadales</taxon>
        <taxon>Alteromonadaceae</taxon>
        <taxon>Brumicola</taxon>
    </lineage>
</organism>
<gene>
    <name evidence="1" type="ORF">GPAL_1082</name>
</gene>
<protein>
    <submittedName>
        <fullName evidence="1">Uncharacterized protein</fullName>
    </submittedName>
</protein>
<dbReference type="Proteomes" id="UP000006251">
    <property type="component" value="Unassembled WGS sequence"/>
</dbReference>
<proteinExistence type="predicted"/>
<keyword evidence="2" id="KW-1185">Reference proteome</keyword>
<accession>K6YVF3</accession>
<name>K6YVF3_9ALTE</name>
<evidence type="ECO:0000313" key="1">
    <source>
        <dbReference type="EMBL" id="GAC27961.1"/>
    </source>
</evidence>
<comment type="caution">
    <text evidence="1">The sequence shown here is derived from an EMBL/GenBank/DDBJ whole genome shotgun (WGS) entry which is preliminary data.</text>
</comment>
<dbReference type="AlphaFoldDB" id="K6YVF3"/>
<reference evidence="2" key="1">
    <citation type="journal article" date="2014" name="Environ. Microbiol.">
        <title>Comparative genomics of the marine bacterial genus Glaciecola reveals the high degree of genomic diversity and genomic characteristic for cold adaptation.</title>
        <authorList>
            <person name="Qin Q.L."/>
            <person name="Xie B.B."/>
            <person name="Yu Y."/>
            <person name="Shu Y.L."/>
            <person name="Rong J.C."/>
            <person name="Zhang Y.J."/>
            <person name="Zhao D.L."/>
            <person name="Chen X.L."/>
            <person name="Zhang X.Y."/>
            <person name="Chen B."/>
            <person name="Zhou B.C."/>
            <person name="Zhang Y.Z."/>
        </authorList>
    </citation>
    <scope>NUCLEOTIDE SEQUENCE [LARGE SCALE GENOMIC DNA]</scope>
    <source>
        <strain evidence="2">ACAM 615</strain>
    </source>
</reference>
<dbReference type="EMBL" id="BAEQ01000018">
    <property type="protein sequence ID" value="GAC27961.1"/>
    <property type="molecule type" value="Genomic_DNA"/>
</dbReference>